<feature type="cross-link" description="Glycyl lysine isopeptide (Lys-Gly) (interchain with G-Cter in SUMO2)" evidence="8">
    <location>
        <position position="281"/>
    </location>
</feature>
<feature type="compositionally biased region" description="Gly residues" evidence="10">
    <location>
        <begin position="731"/>
        <end position="741"/>
    </location>
</feature>
<keyword evidence="1" id="KW-0723">Serine/threonine-protein kinase</keyword>
<dbReference type="InParanoid" id="A0A151GG79"/>
<keyword evidence="5 7" id="KW-0067">ATP-binding</keyword>
<sequence length="1032" mass="113351">MLERTRREQIKASEWLTPKASPSLAAADRGRCHATAAERPSCKARRPAPSPAWPALSIPDDPDLPRLVRYRKPSLRTTWPAGGMQTAKGKAEASERKAKVFALPRDLERRDAKQLTVDALPARRFLSATVGVRPGHHPLVRPAHADSRSEFSSHDLKSVGNYTLGRLIGKGSFGKVYLASHKLINGSKVVLKSAHKDDSNLAREIHHHRQFVHPHIARLYEVIVTEKLVWLALEYCSGDELYNYLLEHGPLPAHKVQKIFAQLVGAVTYVHAESCVHRDLKLENILLDKHENVKLVDFGFTREYEGRSNHLQTFCGTICYAAPEMLRGEKYAGEKIDVWSLGVILYALLCGELPFDDDDDNVTRTKILSEDPPYPSHLPADAVPLLKSLLSKRPFPRPSLQDILAHPFLAEHAPAQQEILNIKAHPPFSTLLEKDCLQRLRSAGVDSDSVVESVLAQKCDVLSGWWKLLLEKEGRKMVRREKRRKEKEVERSLRRLSAASSRLERMTPILQDVDEDGGLTNHFIRLGESGGSRRGRTKHRSGQFFADTGMSDLPQLPEANREGGGIMYDDVPPPPIDKDSIRSVSTSRHRRPMPPPKEGVLRSARSRGSTLHLVTTSDAVFRDLGASNTANAPPAQETNEHPRTKKKPSEAIIAHWKHWTHWLIENTSRRRRGHERRTSRSTPNLQLKDANGNGGKHSSPRPQTSKYPTSGSASTHATAPLPRGIVANGQGAKGQGQGQGQGHVAIQSSAAKGTTSRSSSLSASIRQNSMHQHPLRPHAAAANSFRRHSISPSPHTPRSAIRRSSAGLRGRKSTSSSVSSVRSMHHHHHSHSKASSTSSAGSVSTNKTPLGRGHSPHHSVKILPATPTGNTFPSNIRLVLGSTSPGSLHPYNEGMPSNQSQTTASPNPFSSGVLFAKRKRTIFKGPTLNFGRQSASGSCPAPHTHSRTGSGAARRSGEITIQEEDENMVAEEDEEEIEEVDMFRPIVGGPGETIEEHIIDDEPNLPSKNNGSTLFAARFEDATAAPAGQQSP</sequence>
<dbReference type="CDD" id="cd14003">
    <property type="entry name" value="STKc_AMPK-like"/>
    <property type="match status" value="1"/>
</dbReference>
<feature type="binding site" evidence="7">
    <location>
        <position position="297"/>
    </location>
    <ligand>
        <name>ATP</name>
        <dbReference type="ChEBI" id="CHEBI:30616"/>
    </ligand>
</feature>
<feature type="compositionally biased region" description="Polar residues" evidence="10">
    <location>
        <begin position="746"/>
        <end position="755"/>
    </location>
</feature>
<feature type="compositionally biased region" description="Basic residues" evidence="10">
    <location>
        <begin position="669"/>
        <end position="679"/>
    </location>
</feature>
<name>A0A151GG79_DRECN</name>
<accession>A0A151GG79</accession>
<evidence type="ECO:0000256" key="8">
    <source>
        <dbReference type="PIRSR" id="PIRSR630616-3"/>
    </source>
</evidence>
<feature type="active site" description="Proton acceptor" evidence="6">
    <location>
        <position position="279"/>
    </location>
</feature>
<dbReference type="Gene3D" id="1.10.510.10">
    <property type="entry name" value="Transferase(Phosphotransferase) domain 1"/>
    <property type="match status" value="1"/>
</dbReference>
<evidence type="ECO:0000256" key="4">
    <source>
        <dbReference type="ARBA" id="ARBA00022777"/>
    </source>
</evidence>
<feature type="compositionally biased region" description="Low complexity" evidence="10">
    <location>
        <begin position="833"/>
        <end position="844"/>
    </location>
</feature>
<evidence type="ECO:0000256" key="6">
    <source>
        <dbReference type="PIRSR" id="PIRSR630616-1"/>
    </source>
</evidence>
<dbReference type="InterPro" id="IPR030616">
    <property type="entry name" value="Aur-like"/>
</dbReference>
<feature type="binding site" evidence="7">
    <location>
        <position position="188"/>
    </location>
    <ligand>
        <name>ATP</name>
        <dbReference type="ChEBI" id="CHEBI:30616"/>
    </ligand>
</feature>
<evidence type="ECO:0000256" key="5">
    <source>
        <dbReference type="ARBA" id="ARBA00022840"/>
    </source>
</evidence>
<feature type="compositionally biased region" description="Low complexity" evidence="10">
    <location>
        <begin position="813"/>
        <end position="822"/>
    </location>
</feature>
<feature type="binding site" evidence="9">
    <location>
        <position position="192"/>
    </location>
    <ligand>
        <name>ATP</name>
        <dbReference type="ChEBI" id="CHEBI:30616"/>
    </ligand>
</feature>
<dbReference type="PROSITE" id="PS00108">
    <property type="entry name" value="PROTEIN_KINASE_ST"/>
    <property type="match status" value="1"/>
</dbReference>
<proteinExistence type="predicted"/>
<feature type="compositionally biased region" description="Basic and acidic residues" evidence="10">
    <location>
        <begin position="1"/>
        <end position="11"/>
    </location>
</feature>
<keyword evidence="13" id="KW-1185">Reference proteome</keyword>
<organism evidence="12 13">
    <name type="scientific">Drechmeria coniospora</name>
    <name type="common">Nematophagous fungus</name>
    <name type="synonym">Meria coniospora</name>
    <dbReference type="NCBI Taxonomy" id="98403"/>
    <lineage>
        <taxon>Eukaryota</taxon>
        <taxon>Fungi</taxon>
        <taxon>Dikarya</taxon>
        <taxon>Ascomycota</taxon>
        <taxon>Pezizomycotina</taxon>
        <taxon>Sordariomycetes</taxon>
        <taxon>Hypocreomycetidae</taxon>
        <taxon>Hypocreales</taxon>
        <taxon>Ophiocordycipitaceae</taxon>
        <taxon>Drechmeria</taxon>
    </lineage>
</organism>
<dbReference type="EMBL" id="LAYC01000003">
    <property type="protein sequence ID" value="KYK56099.1"/>
    <property type="molecule type" value="Genomic_DNA"/>
</dbReference>
<keyword evidence="4" id="KW-0418">Kinase</keyword>
<dbReference type="PROSITE" id="PS50011">
    <property type="entry name" value="PROTEIN_KINASE_DOM"/>
    <property type="match status" value="1"/>
</dbReference>
<keyword evidence="3 7" id="KW-0547">Nucleotide-binding</keyword>
<dbReference type="Pfam" id="PF00069">
    <property type="entry name" value="Pkinase"/>
    <property type="match status" value="1"/>
</dbReference>
<evidence type="ECO:0000313" key="13">
    <source>
        <dbReference type="Proteomes" id="UP000076580"/>
    </source>
</evidence>
<evidence type="ECO:0000256" key="9">
    <source>
        <dbReference type="PROSITE-ProRule" id="PRU10141"/>
    </source>
</evidence>
<dbReference type="RefSeq" id="XP_040655451.1">
    <property type="nucleotide sequence ID" value="XM_040805347.1"/>
</dbReference>
<evidence type="ECO:0000313" key="12">
    <source>
        <dbReference type="EMBL" id="KYK56099.1"/>
    </source>
</evidence>
<dbReference type="PROSITE" id="PS00107">
    <property type="entry name" value="PROTEIN_KINASE_ATP"/>
    <property type="match status" value="1"/>
</dbReference>
<dbReference type="SMART" id="SM00220">
    <property type="entry name" value="S_TKc"/>
    <property type="match status" value="1"/>
</dbReference>
<dbReference type="GO" id="GO:0004674">
    <property type="term" value="F:protein serine/threonine kinase activity"/>
    <property type="evidence" value="ECO:0007669"/>
    <property type="project" value="UniProtKB-KW"/>
</dbReference>
<feature type="domain" description="Protein kinase" evidence="11">
    <location>
        <begin position="162"/>
        <end position="409"/>
    </location>
</feature>
<dbReference type="Proteomes" id="UP000076580">
    <property type="component" value="Chromosome 03"/>
</dbReference>
<evidence type="ECO:0000256" key="2">
    <source>
        <dbReference type="ARBA" id="ARBA00022679"/>
    </source>
</evidence>
<evidence type="ECO:0000256" key="10">
    <source>
        <dbReference type="SAM" id="MobiDB-lite"/>
    </source>
</evidence>
<dbReference type="GeneID" id="63720708"/>
<feature type="binding site" evidence="7">
    <location>
        <begin position="283"/>
        <end position="284"/>
    </location>
    <ligand>
        <name>ATP</name>
        <dbReference type="ChEBI" id="CHEBI:30616"/>
    </ligand>
</feature>
<dbReference type="SUPFAM" id="SSF56112">
    <property type="entry name" value="Protein kinase-like (PK-like)"/>
    <property type="match status" value="1"/>
</dbReference>
<keyword evidence="2" id="KW-0808">Transferase</keyword>
<feature type="region of interest" description="Disordered" evidence="10">
    <location>
        <begin position="668"/>
        <end position="907"/>
    </location>
</feature>
<feature type="compositionally biased region" description="Low complexity" evidence="10">
    <location>
        <begin position="756"/>
        <end position="769"/>
    </location>
</feature>
<dbReference type="InterPro" id="IPR011009">
    <property type="entry name" value="Kinase-like_dom_sf"/>
</dbReference>
<feature type="compositionally biased region" description="Basic residues" evidence="10">
    <location>
        <begin position="823"/>
        <end position="832"/>
    </location>
</feature>
<comment type="caution">
    <text evidence="12">The sequence shown here is derived from an EMBL/GenBank/DDBJ whole genome shotgun (WGS) entry which is preliminary data.</text>
</comment>
<dbReference type="InterPro" id="IPR017441">
    <property type="entry name" value="Protein_kinase_ATP_BS"/>
</dbReference>
<evidence type="ECO:0000256" key="7">
    <source>
        <dbReference type="PIRSR" id="PIRSR630616-2"/>
    </source>
</evidence>
<protein>
    <recommendedName>
        <fullName evidence="11">Protein kinase domain-containing protein</fullName>
    </recommendedName>
</protein>
<feature type="region of interest" description="Disordered" evidence="10">
    <location>
        <begin position="1"/>
        <end position="58"/>
    </location>
</feature>
<dbReference type="STRING" id="98403.A0A151GG79"/>
<dbReference type="AlphaFoldDB" id="A0A151GG79"/>
<dbReference type="PANTHER" id="PTHR24350">
    <property type="entry name" value="SERINE/THREONINE-PROTEIN KINASE IAL-RELATED"/>
    <property type="match status" value="1"/>
</dbReference>
<feature type="region of interest" description="Disordered" evidence="10">
    <location>
        <begin position="544"/>
        <end position="612"/>
    </location>
</feature>
<reference evidence="12 13" key="1">
    <citation type="journal article" date="2016" name="Sci. Rep.">
        <title>Insights into Adaptations to a Near-Obligate Nematode Endoparasitic Lifestyle from the Finished Genome of Drechmeria coniospora.</title>
        <authorList>
            <person name="Zhang L."/>
            <person name="Zhou Z."/>
            <person name="Guo Q."/>
            <person name="Fokkens L."/>
            <person name="Miskei M."/>
            <person name="Pocsi I."/>
            <person name="Zhang W."/>
            <person name="Chen M."/>
            <person name="Wang L."/>
            <person name="Sun Y."/>
            <person name="Donzelli B.G."/>
            <person name="Gibson D.M."/>
            <person name="Nelson D.R."/>
            <person name="Luo J.G."/>
            <person name="Rep M."/>
            <person name="Liu H."/>
            <person name="Yang S."/>
            <person name="Wang J."/>
            <person name="Krasnoff S.B."/>
            <person name="Xu Y."/>
            <person name="Molnar I."/>
            <person name="Lin M."/>
        </authorList>
    </citation>
    <scope>NUCLEOTIDE SEQUENCE [LARGE SCALE GENOMIC DNA]</scope>
    <source>
        <strain evidence="12 13">ARSEF 6962</strain>
    </source>
</reference>
<evidence type="ECO:0000256" key="3">
    <source>
        <dbReference type="ARBA" id="ARBA00022741"/>
    </source>
</evidence>
<dbReference type="InterPro" id="IPR008271">
    <property type="entry name" value="Ser/Thr_kinase_AS"/>
</dbReference>
<gene>
    <name evidence="12" type="ORF">DCS_08065</name>
</gene>
<evidence type="ECO:0000256" key="1">
    <source>
        <dbReference type="ARBA" id="ARBA00022527"/>
    </source>
</evidence>
<dbReference type="GO" id="GO:0005524">
    <property type="term" value="F:ATP binding"/>
    <property type="evidence" value="ECO:0007669"/>
    <property type="project" value="UniProtKB-UniRule"/>
</dbReference>
<feature type="region of interest" description="Disordered" evidence="10">
    <location>
        <begin position="625"/>
        <end position="648"/>
    </location>
</feature>
<evidence type="ECO:0000259" key="11">
    <source>
        <dbReference type="PROSITE" id="PS50011"/>
    </source>
</evidence>
<dbReference type="FunFam" id="1.10.510.10:FF:000434">
    <property type="entry name" value="Serine/threonine protein kinase"/>
    <property type="match status" value="1"/>
</dbReference>
<feature type="region of interest" description="Disordered" evidence="10">
    <location>
        <begin position="927"/>
        <end position="956"/>
    </location>
</feature>
<dbReference type="InterPro" id="IPR000719">
    <property type="entry name" value="Prot_kinase_dom"/>
</dbReference>
<feature type="compositionally biased region" description="Polar residues" evidence="10">
    <location>
        <begin position="895"/>
        <end position="907"/>
    </location>
</feature>
<feature type="compositionally biased region" description="Polar residues" evidence="10">
    <location>
        <begin position="700"/>
        <end position="717"/>
    </location>
</feature>